<dbReference type="EMBL" id="ATLV01023702">
    <property type="status" value="NOT_ANNOTATED_CDS"/>
    <property type="molecule type" value="Genomic_DNA"/>
</dbReference>
<keyword evidence="3" id="KW-1185">Reference proteome</keyword>
<evidence type="ECO:0000313" key="2">
    <source>
        <dbReference type="EnsemblMetazoa" id="ASIC017515-PA"/>
    </source>
</evidence>
<name>A0A084WGR9_ANOSI</name>
<dbReference type="EMBL" id="KE525345">
    <property type="protein sequence ID" value="KFB49413.1"/>
    <property type="molecule type" value="Genomic_DNA"/>
</dbReference>
<evidence type="ECO:0000313" key="3">
    <source>
        <dbReference type="Proteomes" id="UP000030765"/>
    </source>
</evidence>
<proteinExistence type="predicted"/>
<reference evidence="2" key="2">
    <citation type="submission" date="2020-05" db="UniProtKB">
        <authorList>
            <consortium name="EnsemblMetazoa"/>
        </authorList>
    </citation>
    <scope>IDENTIFICATION</scope>
</reference>
<dbReference type="Proteomes" id="UP000030765">
    <property type="component" value="Unassembled WGS sequence"/>
</dbReference>
<accession>A0A084WGR9</accession>
<protein>
    <submittedName>
        <fullName evidence="1 2">Uncharacterized protein</fullName>
    </submittedName>
</protein>
<sequence>MIGKREANVSNDAMRRYATEAERRVHPSDNDSDNDCSSGWMEGWMDFKIDASPECIDLVHGSVVKRV</sequence>
<reference evidence="1 3" key="1">
    <citation type="journal article" date="2014" name="BMC Genomics">
        <title>Genome sequence of Anopheles sinensis provides insight into genetics basis of mosquito competence for malaria parasites.</title>
        <authorList>
            <person name="Zhou D."/>
            <person name="Zhang D."/>
            <person name="Ding G."/>
            <person name="Shi L."/>
            <person name="Hou Q."/>
            <person name="Ye Y."/>
            <person name="Xu Y."/>
            <person name="Zhou H."/>
            <person name="Xiong C."/>
            <person name="Li S."/>
            <person name="Yu J."/>
            <person name="Hong S."/>
            <person name="Yu X."/>
            <person name="Zou P."/>
            <person name="Chen C."/>
            <person name="Chang X."/>
            <person name="Wang W."/>
            <person name="Lv Y."/>
            <person name="Sun Y."/>
            <person name="Ma L."/>
            <person name="Shen B."/>
            <person name="Zhu C."/>
        </authorList>
    </citation>
    <scope>NUCLEOTIDE SEQUENCE [LARGE SCALE GENOMIC DNA]</scope>
</reference>
<dbReference type="AlphaFoldDB" id="A0A084WGR9"/>
<dbReference type="EnsemblMetazoa" id="ASIC017515-RA">
    <property type="protein sequence ID" value="ASIC017515-PA"/>
    <property type="gene ID" value="ASIC017515"/>
</dbReference>
<gene>
    <name evidence="1" type="ORF">ZHAS_00017515</name>
</gene>
<dbReference type="VEuPathDB" id="VectorBase:ASIC017515"/>
<organism evidence="1">
    <name type="scientific">Anopheles sinensis</name>
    <name type="common">Mosquito</name>
    <dbReference type="NCBI Taxonomy" id="74873"/>
    <lineage>
        <taxon>Eukaryota</taxon>
        <taxon>Metazoa</taxon>
        <taxon>Ecdysozoa</taxon>
        <taxon>Arthropoda</taxon>
        <taxon>Hexapoda</taxon>
        <taxon>Insecta</taxon>
        <taxon>Pterygota</taxon>
        <taxon>Neoptera</taxon>
        <taxon>Endopterygota</taxon>
        <taxon>Diptera</taxon>
        <taxon>Nematocera</taxon>
        <taxon>Culicoidea</taxon>
        <taxon>Culicidae</taxon>
        <taxon>Anophelinae</taxon>
        <taxon>Anopheles</taxon>
    </lineage>
</organism>
<evidence type="ECO:0000313" key="1">
    <source>
        <dbReference type="EMBL" id="KFB49413.1"/>
    </source>
</evidence>